<dbReference type="EMBL" id="LQQO01000034">
    <property type="protein sequence ID" value="KZE11378.1"/>
    <property type="molecule type" value="Genomic_DNA"/>
</dbReference>
<keyword evidence="1" id="KW-0145">Chemotaxis</keyword>
<evidence type="ECO:0000256" key="1">
    <source>
        <dbReference type="ARBA" id="ARBA00022500"/>
    </source>
</evidence>
<comment type="caution">
    <text evidence="8">The sequence shown here is derived from an EMBL/GenBank/DDBJ whole genome shotgun (WGS) entry which is preliminary data.</text>
</comment>
<feature type="transmembrane region" description="Helical" evidence="4">
    <location>
        <begin position="17"/>
        <end position="36"/>
    </location>
</feature>
<dbReference type="PANTHER" id="PTHR43531">
    <property type="entry name" value="PROTEIN ICFG"/>
    <property type="match status" value="1"/>
</dbReference>
<proteinExistence type="inferred from homology"/>
<keyword evidence="3" id="KW-0807">Transducer</keyword>
<dbReference type="PRINTS" id="PR00260">
    <property type="entry name" value="CHEMTRNSDUCR"/>
</dbReference>
<feature type="domain" description="Methyl-accepting transducer" evidence="5">
    <location>
        <begin position="180"/>
        <end position="409"/>
    </location>
</feature>
<feature type="domain" description="HAMP" evidence="7">
    <location>
        <begin position="132"/>
        <end position="175"/>
    </location>
</feature>
<evidence type="ECO:0000256" key="3">
    <source>
        <dbReference type="PROSITE-ProRule" id="PRU00284"/>
    </source>
</evidence>
<organism evidence="8 9">
    <name type="scientific">Sphingomonas hankookensis</name>
    <dbReference type="NCBI Taxonomy" id="563996"/>
    <lineage>
        <taxon>Bacteria</taxon>
        <taxon>Pseudomonadati</taxon>
        <taxon>Pseudomonadota</taxon>
        <taxon>Alphaproteobacteria</taxon>
        <taxon>Sphingomonadales</taxon>
        <taxon>Sphingomonadaceae</taxon>
        <taxon>Sphingomonas</taxon>
    </lineage>
</organism>
<dbReference type="Pfam" id="PF00015">
    <property type="entry name" value="MCPsignal"/>
    <property type="match status" value="1"/>
</dbReference>
<feature type="domain" description="T-SNARE coiled-coil homology" evidence="6">
    <location>
        <begin position="339"/>
        <end position="401"/>
    </location>
</feature>
<dbReference type="InterPro" id="IPR051310">
    <property type="entry name" value="MCP_chemotaxis"/>
</dbReference>
<accession>A0ABR5Y9G0</accession>
<keyword evidence="4" id="KW-0472">Membrane</keyword>
<reference evidence="9" key="1">
    <citation type="submission" date="2016-01" db="EMBL/GenBank/DDBJ databases">
        <title>Draft genome of Chromobacterium sp. F49.</title>
        <authorList>
            <person name="Hong K.W."/>
        </authorList>
    </citation>
    <scope>NUCLEOTIDE SEQUENCE [LARGE SCALE GENOMIC DNA]</scope>
    <source>
        <strain evidence="9">CN3</strain>
    </source>
</reference>
<dbReference type="SUPFAM" id="SSF58104">
    <property type="entry name" value="Methyl-accepting chemotaxis protein (MCP) signaling domain"/>
    <property type="match status" value="1"/>
</dbReference>
<evidence type="ECO:0000259" key="5">
    <source>
        <dbReference type="PROSITE" id="PS50111"/>
    </source>
</evidence>
<keyword evidence="4" id="KW-1133">Transmembrane helix</keyword>
<evidence type="ECO:0000256" key="4">
    <source>
        <dbReference type="SAM" id="Phobius"/>
    </source>
</evidence>
<evidence type="ECO:0000313" key="9">
    <source>
        <dbReference type="Proteomes" id="UP000076609"/>
    </source>
</evidence>
<dbReference type="InterPro" id="IPR003660">
    <property type="entry name" value="HAMP_dom"/>
</dbReference>
<dbReference type="SMART" id="SM00304">
    <property type="entry name" value="HAMP"/>
    <property type="match status" value="2"/>
</dbReference>
<dbReference type="PANTHER" id="PTHR43531:SF11">
    <property type="entry name" value="METHYL-ACCEPTING CHEMOTAXIS PROTEIN 3"/>
    <property type="match status" value="1"/>
</dbReference>
<dbReference type="PROSITE" id="PS50885">
    <property type="entry name" value="HAMP"/>
    <property type="match status" value="2"/>
</dbReference>
<protein>
    <submittedName>
        <fullName evidence="8">Chemotaxis protein</fullName>
    </submittedName>
</protein>
<dbReference type="Gene3D" id="6.10.340.10">
    <property type="match status" value="1"/>
</dbReference>
<dbReference type="CDD" id="cd11386">
    <property type="entry name" value="MCP_signal"/>
    <property type="match status" value="1"/>
</dbReference>
<name>A0ABR5Y9G0_9SPHN</name>
<dbReference type="Proteomes" id="UP000076609">
    <property type="component" value="Unassembled WGS sequence"/>
</dbReference>
<dbReference type="Gene3D" id="1.10.287.950">
    <property type="entry name" value="Methyl-accepting chemotaxis protein"/>
    <property type="match status" value="1"/>
</dbReference>
<dbReference type="InterPro" id="IPR000727">
    <property type="entry name" value="T_SNARE_dom"/>
</dbReference>
<feature type="domain" description="HAMP" evidence="7">
    <location>
        <begin position="68"/>
        <end position="121"/>
    </location>
</feature>
<sequence length="469" mass="48790">MIAWFSRNAPIRVKFRVLALVYLMLSGGIAALAILAASGSMLVAPGVVVGGALAGVAAIVGVTFGASRLICTPYVTTVVRMEALAAGDLESPVAYTANRDCVGRITKAMATFRESALAAMERDTQRQMVAIMGEGLGKLAAGDLTARIDADLQEPFLSLRDDFNAAVASLRATMLSVSTVAGTIHKGASEISAASDDLSQRTEQQAASLEQSAAAMEQITATMRESAASAARADTIVGTARSEAVESGEVVRRAVDAMGRIERTSAEISDIIAVIDGIAFQTNLLALNAGVEAARAGDAGKGFAVVASEVRALAQRSAEAAKDVKQRITASVETVDSGVALVSETGRSLDRIIARIGEISTLVADISGAAVQQSQGLSQVNTAVAEMDGVTQRNAAMVEQSTAAARSLSSEADALSGEIARFHLGEMVVRDQRDTVQRLPVRSVPRPVPQRMARGNAAVAVVEDDWSEF</sequence>
<dbReference type="InterPro" id="IPR004090">
    <property type="entry name" value="Chemotax_Me-accpt_rcpt"/>
</dbReference>
<keyword evidence="9" id="KW-1185">Reference proteome</keyword>
<dbReference type="PROSITE" id="PS50111">
    <property type="entry name" value="CHEMOTAXIS_TRANSDUC_2"/>
    <property type="match status" value="1"/>
</dbReference>
<dbReference type="RefSeq" id="WP_066691675.1">
    <property type="nucleotide sequence ID" value="NZ_CP117025.1"/>
</dbReference>
<dbReference type="PROSITE" id="PS50192">
    <property type="entry name" value="T_SNARE"/>
    <property type="match status" value="1"/>
</dbReference>
<evidence type="ECO:0000256" key="2">
    <source>
        <dbReference type="ARBA" id="ARBA00029447"/>
    </source>
</evidence>
<keyword evidence="4" id="KW-0812">Transmembrane</keyword>
<dbReference type="SMART" id="SM00283">
    <property type="entry name" value="MA"/>
    <property type="match status" value="1"/>
</dbReference>
<dbReference type="InterPro" id="IPR004089">
    <property type="entry name" value="MCPsignal_dom"/>
</dbReference>
<evidence type="ECO:0000259" key="7">
    <source>
        <dbReference type="PROSITE" id="PS50885"/>
    </source>
</evidence>
<comment type="similarity">
    <text evidence="2">Belongs to the methyl-accepting chemotaxis (MCP) protein family.</text>
</comment>
<evidence type="ECO:0000259" key="6">
    <source>
        <dbReference type="PROSITE" id="PS50192"/>
    </source>
</evidence>
<gene>
    <name evidence="8" type="ORF">AVT10_03730</name>
</gene>
<feature type="transmembrane region" description="Helical" evidence="4">
    <location>
        <begin position="42"/>
        <end position="64"/>
    </location>
</feature>
<evidence type="ECO:0000313" key="8">
    <source>
        <dbReference type="EMBL" id="KZE11378.1"/>
    </source>
</evidence>